<accession>A0A329X918</accession>
<protein>
    <submittedName>
        <fullName evidence="2">Uncharacterized protein</fullName>
    </submittedName>
</protein>
<dbReference type="EMBL" id="NSCM01000009">
    <property type="protein sequence ID" value="RAX13111.1"/>
    <property type="molecule type" value="Genomic_DNA"/>
</dbReference>
<evidence type="ECO:0000313" key="3">
    <source>
        <dbReference type="Proteomes" id="UP000250919"/>
    </source>
</evidence>
<reference evidence="2" key="1">
    <citation type="submission" date="2017-08" db="EMBL/GenBank/DDBJ databases">
        <authorList>
            <person name="de Groot N.N."/>
        </authorList>
    </citation>
    <scope>NUCLEOTIDE SEQUENCE</scope>
    <source>
        <strain evidence="2">LJ24-63</strain>
    </source>
</reference>
<reference evidence="1 4" key="3">
    <citation type="submission" date="2019-12" db="EMBL/GenBank/DDBJ databases">
        <title>Engineering Photorhabdus to improve their lethality against agricultural pests.</title>
        <authorList>
            <person name="Machado R.A.R."/>
        </authorList>
    </citation>
    <scope>NUCLEOTIDE SEQUENCE [LARGE SCALE GENOMIC DNA]</scope>
    <source>
        <strain evidence="1 4">M-CN4</strain>
    </source>
</reference>
<proteinExistence type="predicted"/>
<dbReference type="RefSeq" id="WP_112895045.1">
    <property type="nucleotide sequence ID" value="NZ_CAWNYH010000009.1"/>
</dbReference>
<dbReference type="GeneID" id="88806012"/>
<reference evidence="2 3" key="2">
    <citation type="journal article" date="2018" name="Int. J. Syst. Evol. Microbiol.">
        <title>Whole-genome-based revisit of Photorhabdus phylogeny: proposal for the elevation of most Photorhabdus subspecies to the species level and description of one novel species Photorhabdus bodei sp. nov., and one novel subspecies Photorhabdus laumondii subsp. clarkei subsp. nov.</title>
        <authorList>
            <person name="Machado R.A.R."/>
            <person name="Wuthrich D."/>
            <person name="Kuhnert P."/>
            <person name="Arce C.C.M."/>
            <person name="Thonen L."/>
            <person name="Ruiz C."/>
            <person name="Zhang X."/>
            <person name="Robert C.A.M."/>
            <person name="Karimi J."/>
            <person name="Kamali S."/>
            <person name="Ma J."/>
            <person name="Bruggmann R."/>
            <person name="Erb M."/>
        </authorList>
    </citation>
    <scope>NUCLEOTIDE SEQUENCE [LARGE SCALE GENOMIC DNA]</scope>
    <source>
        <strain evidence="2 3">LJ24-63</strain>
    </source>
</reference>
<keyword evidence="4" id="KW-1185">Reference proteome</keyword>
<gene>
    <name evidence="2" type="ORF">CKY02_09010</name>
    <name evidence="1" type="ORF">GPY48_03540</name>
</gene>
<dbReference type="Proteomes" id="UP000466619">
    <property type="component" value="Unassembled WGS sequence"/>
</dbReference>
<dbReference type="Proteomes" id="UP000250919">
    <property type="component" value="Unassembled WGS sequence"/>
</dbReference>
<evidence type="ECO:0000313" key="2">
    <source>
        <dbReference type="EMBL" id="RAX13111.1"/>
    </source>
</evidence>
<organism evidence="2 3">
    <name type="scientific">Photorhabdus bodei</name>
    <dbReference type="NCBI Taxonomy" id="2029681"/>
    <lineage>
        <taxon>Bacteria</taxon>
        <taxon>Pseudomonadati</taxon>
        <taxon>Pseudomonadota</taxon>
        <taxon>Gammaproteobacteria</taxon>
        <taxon>Enterobacterales</taxon>
        <taxon>Morganellaceae</taxon>
        <taxon>Photorhabdus</taxon>
    </lineage>
</organism>
<evidence type="ECO:0000313" key="4">
    <source>
        <dbReference type="Proteomes" id="UP000466619"/>
    </source>
</evidence>
<dbReference type="AlphaFoldDB" id="A0A329X918"/>
<comment type="caution">
    <text evidence="2">The sequence shown here is derived from an EMBL/GenBank/DDBJ whole genome shotgun (WGS) entry which is preliminary data.</text>
</comment>
<evidence type="ECO:0000313" key="1">
    <source>
        <dbReference type="EMBL" id="NDL02364.1"/>
    </source>
</evidence>
<sequence length="89" mass="10011">MNGGFYENTVIAAVKRLILAESPDVSEFERMEWFFNIHKDVFPSTHFQSTGIFTKNLEKTAVNPCTVRGYQAKSPKGFRAGYCDVSGLN</sequence>
<dbReference type="EMBL" id="WSFC01000005">
    <property type="protein sequence ID" value="NDL02364.1"/>
    <property type="molecule type" value="Genomic_DNA"/>
</dbReference>
<name>A0A329X918_9GAMM</name>